<gene>
    <name evidence="2" type="ORF">GB881_07665</name>
</gene>
<protein>
    <submittedName>
        <fullName evidence="2">GlcNAc-PI de-N-acetylase</fullName>
    </submittedName>
</protein>
<keyword evidence="3" id="KW-1185">Reference proteome</keyword>
<dbReference type="AlphaFoldDB" id="A0A6N7EHN8"/>
<reference evidence="2 3" key="1">
    <citation type="submission" date="2019-10" db="EMBL/GenBank/DDBJ databases">
        <title>Georgenia wutianyii sp. nov. and Georgenia yuyongxinii sp. nov. isolated from plateau pika (Ochotona curzoniae) in the Qinghai-Tibet plateau of China.</title>
        <authorList>
            <person name="Tian Z."/>
        </authorList>
    </citation>
    <scope>NUCLEOTIDE SEQUENCE [LARGE SCALE GENOMIC DNA]</scope>
    <source>
        <strain evidence="2 3">JCM 19765</strain>
    </source>
</reference>
<dbReference type="Gene3D" id="3.40.50.10320">
    <property type="entry name" value="LmbE-like"/>
    <property type="match status" value="1"/>
</dbReference>
<evidence type="ECO:0000313" key="3">
    <source>
        <dbReference type="Proteomes" id="UP000437709"/>
    </source>
</evidence>
<dbReference type="PANTHER" id="PTHR12993">
    <property type="entry name" value="N-ACETYLGLUCOSAMINYL-PHOSPHATIDYLINOSITOL DE-N-ACETYLASE-RELATED"/>
    <property type="match status" value="1"/>
</dbReference>
<dbReference type="InterPro" id="IPR024078">
    <property type="entry name" value="LmbE-like_dom_sf"/>
</dbReference>
<dbReference type="Pfam" id="PF02585">
    <property type="entry name" value="PIG-L"/>
    <property type="match status" value="1"/>
</dbReference>
<dbReference type="GO" id="GO:0016137">
    <property type="term" value="P:glycoside metabolic process"/>
    <property type="evidence" value="ECO:0007669"/>
    <property type="project" value="UniProtKB-ARBA"/>
</dbReference>
<dbReference type="EMBL" id="WHPC01000022">
    <property type="protein sequence ID" value="MPV36931.1"/>
    <property type="molecule type" value="Genomic_DNA"/>
</dbReference>
<dbReference type="GO" id="GO:0016811">
    <property type="term" value="F:hydrolase activity, acting on carbon-nitrogen (but not peptide) bonds, in linear amides"/>
    <property type="evidence" value="ECO:0007669"/>
    <property type="project" value="TreeGrafter"/>
</dbReference>
<dbReference type="PANTHER" id="PTHR12993:SF11">
    <property type="entry name" value="N-ACETYLGLUCOSAMINYL-PHOSPHATIDYLINOSITOL DE-N-ACETYLASE"/>
    <property type="match status" value="1"/>
</dbReference>
<comment type="caution">
    <text evidence="2">The sequence shown here is derived from an EMBL/GenBank/DDBJ whole genome shotgun (WGS) entry which is preliminary data.</text>
</comment>
<dbReference type="RefSeq" id="WP_152196748.1">
    <property type="nucleotide sequence ID" value="NZ_VUKD01000008.1"/>
</dbReference>
<evidence type="ECO:0000313" key="2">
    <source>
        <dbReference type="EMBL" id="MPV36931.1"/>
    </source>
</evidence>
<dbReference type="OrthoDB" id="158614at2"/>
<dbReference type="InterPro" id="IPR003737">
    <property type="entry name" value="GlcNAc_PI_deacetylase-related"/>
</dbReference>
<sequence length="370" mass="39404">MTDLHAISQAPLPTGGLLGVFAHPDDETLGAGGLLAAAARAGVGVAVVTGNRGELGEVIPAELAHLEDDRPSLAHHREHELARALTALGVRSHRFLDAVPGLAERRARHFTDSGMVWLRHGLAGPGTDAGADAFSAVPVEVAARLLAVLLREARPQMVVTEEPHGGYGHPDHVHAHQVTMRAVELAADASPVDDDDDPLTGLEPWDVPVVGWVVESEERYRAALHWLETRLEHHPQFGTRGDVLATIPATSEMPSMVVPADQVDLTVDITAVLPAVAAAMRAHRSQVQGIHLLDLTQPENRGQAVCGWFAVSNGLLLPILGTASLRLAPGHDRVDELTHLRTIDGLTRDRLTGWTGRDRLAAFVGGTVTA</sequence>
<organism evidence="2 3">
    <name type="scientific">Georgenia subflava</name>
    <dbReference type="NCBI Taxonomy" id="1622177"/>
    <lineage>
        <taxon>Bacteria</taxon>
        <taxon>Bacillati</taxon>
        <taxon>Actinomycetota</taxon>
        <taxon>Actinomycetes</taxon>
        <taxon>Micrococcales</taxon>
        <taxon>Bogoriellaceae</taxon>
        <taxon>Georgenia</taxon>
    </lineage>
</organism>
<accession>A0A6N7EHN8</accession>
<name>A0A6N7EHN8_9MICO</name>
<dbReference type="SUPFAM" id="SSF102588">
    <property type="entry name" value="LmbE-like"/>
    <property type="match status" value="1"/>
</dbReference>
<proteinExistence type="predicted"/>
<evidence type="ECO:0000256" key="1">
    <source>
        <dbReference type="ARBA" id="ARBA00022833"/>
    </source>
</evidence>
<keyword evidence="1" id="KW-0862">Zinc</keyword>
<dbReference type="Proteomes" id="UP000437709">
    <property type="component" value="Unassembled WGS sequence"/>
</dbReference>